<keyword evidence="8" id="KW-0943">RNA-mediated gene silencing</keyword>
<dbReference type="GO" id="GO:0007140">
    <property type="term" value="P:male meiotic nuclear division"/>
    <property type="evidence" value="ECO:0007669"/>
    <property type="project" value="TreeGrafter"/>
</dbReference>
<keyword evidence="6" id="KW-0221">Differentiation</keyword>
<evidence type="ECO:0000256" key="7">
    <source>
        <dbReference type="ARBA" id="ARBA00023125"/>
    </source>
</evidence>
<comment type="similarity">
    <text evidence="3">Belongs to the maelstrom family.</text>
</comment>
<keyword evidence="4" id="KW-0217">Developmental protein</keyword>
<dbReference type="PANTHER" id="PTHR21358:SF4">
    <property type="entry name" value="PROTEIN MAELSTROM HOMOLOG"/>
    <property type="match status" value="1"/>
</dbReference>
<dbReference type="SUPFAM" id="SSF47095">
    <property type="entry name" value="HMG-box"/>
    <property type="match status" value="1"/>
</dbReference>
<dbReference type="GO" id="GO:0043186">
    <property type="term" value="C:P granule"/>
    <property type="evidence" value="ECO:0007669"/>
    <property type="project" value="TreeGrafter"/>
</dbReference>
<dbReference type="InterPro" id="IPR009071">
    <property type="entry name" value="HMG_box_dom"/>
</dbReference>
<dbReference type="PANTHER" id="PTHR21358">
    <property type="entry name" value="PROTEIN MAELSTROM HOMOLOG"/>
    <property type="match status" value="1"/>
</dbReference>
<dbReference type="GO" id="GO:0045892">
    <property type="term" value="P:negative regulation of DNA-templated transcription"/>
    <property type="evidence" value="ECO:0007669"/>
    <property type="project" value="TreeGrafter"/>
</dbReference>
<dbReference type="Pfam" id="PF13017">
    <property type="entry name" value="Maelstrom"/>
    <property type="match status" value="1"/>
</dbReference>
<keyword evidence="12" id="KW-0175">Coiled coil</keyword>
<dbReference type="RefSeq" id="XP_039757270.1">
    <property type="nucleotide sequence ID" value="XM_039901336.1"/>
</dbReference>
<feature type="DNA-binding region" description="HMG box" evidence="11">
    <location>
        <begin position="3"/>
        <end position="72"/>
    </location>
</feature>
<keyword evidence="9 11" id="KW-0539">Nucleus</keyword>
<organism evidence="14">
    <name type="scientific">Pararge aegeria</name>
    <name type="common">speckled wood butterfly</name>
    <dbReference type="NCBI Taxonomy" id="116150"/>
    <lineage>
        <taxon>Eukaryota</taxon>
        <taxon>Metazoa</taxon>
        <taxon>Ecdysozoa</taxon>
        <taxon>Arthropoda</taxon>
        <taxon>Hexapoda</taxon>
        <taxon>Insecta</taxon>
        <taxon>Pterygota</taxon>
        <taxon>Neoptera</taxon>
        <taxon>Endopterygota</taxon>
        <taxon>Lepidoptera</taxon>
        <taxon>Glossata</taxon>
        <taxon>Ditrysia</taxon>
        <taxon>Papilionoidea</taxon>
        <taxon>Nymphalidae</taxon>
        <taxon>Satyrinae</taxon>
        <taxon>Satyrini</taxon>
        <taxon>Parargina</taxon>
        <taxon>Pararge</taxon>
    </lineage>
</organism>
<evidence type="ECO:0000313" key="14">
    <source>
        <dbReference type="EMBL" id="JAA87793.1"/>
    </source>
</evidence>
<accession>S4PDX9</accession>
<evidence type="ECO:0000259" key="13">
    <source>
        <dbReference type="PROSITE" id="PS50118"/>
    </source>
</evidence>
<evidence type="ECO:0000256" key="11">
    <source>
        <dbReference type="PROSITE-ProRule" id="PRU00267"/>
    </source>
</evidence>
<dbReference type="PROSITE" id="PS50118">
    <property type="entry name" value="HMG_BOX_2"/>
    <property type="match status" value="1"/>
</dbReference>
<keyword evidence="10" id="KW-0469">Meiosis</keyword>
<evidence type="ECO:0000256" key="12">
    <source>
        <dbReference type="SAM" id="Coils"/>
    </source>
</evidence>
<keyword evidence="5" id="KW-0963">Cytoplasm</keyword>
<dbReference type="InterPro" id="IPR036910">
    <property type="entry name" value="HMG_box_dom_sf"/>
</dbReference>
<evidence type="ECO:0000256" key="6">
    <source>
        <dbReference type="ARBA" id="ARBA00022782"/>
    </source>
</evidence>
<evidence type="ECO:0000256" key="9">
    <source>
        <dbReference type="ARBA" id="ARBA00023242"/>
    </source>
</evidence>
<dbReference type="GO" id="GO:0060964">
    <property type="term" value="P:regulation of miRNA-mediated gene silencing"/>
    <property type="evidence" value="ECO:0007669"/>
    <property type="project" value="InterPro"/>
</dbReference>
<dbReference type="GO" id="GO:0030154">
    <property type="term" value="P:cell differentiation"/>
    <property type="evidence" value="ECO:0007669"/>
    <property type="project" value="UniProtKB-KW"/>
</dbReference>
<sequence length="439" mass="49637">MPKKPPRNAFYFYMVDFKEEQRKKGINYGNMAEVAEAAGPLWRDAPPPVRTKYETRAKKERQKYSGSEHKLTSNGIPFAVIDQQARELQEAIENEKRDIINIVNMRTNTLNTMDVYVMDVNCYCKASVDYVVGESTLLRFNVQEGIKDSYHEIINPGSIPVGYASDVKYGSQDLGLNMPDETAKRSNYMQILANIIDYLKQQDPKSDVLPPIFTMPDKVAEVQNFILQMCRRAGEDDSLFRIYQLDTLFFNLINAIRTRPDEGFPKESLALALLKKDGFKYTPGIGCEHHEENDKSVECSLSRVKRWVYTILDSCCPVAGVDAQPGKHVPADFDLESIHVFQEQKKIRNAPSIAGYGQAMSSCNTTLSDHFDTSYSALSTTIDSQKEKRVHKPLRMPKTNYADRFAAPELTEFSGATPLAGRCPTMPGSFTKLKLDDDE</sequence>
<feature type="domain" description="HMG box" evidence="13">
    <location>
        <begin position="3"/>
        <end position="72"/>
    </location>
</feature>
<reference evidence="14" key="1">
    <citation type="journal article" date="2013" name="BMC Genomics">
        <title>Unscrambling butterfly oogenesis.</title>
        <authorList>
            <person name="Carter J.M."/>
            <person name="Baker S.C."/>
            <person name="Pink R."/>
            <person name="Carter D.R."/>
            <person name="Collins A."/>
            <person name="Tomlin J."/>
            <person name="Gibbs M."/>
            <person name="Breuker C.J."/>
        </authorList>
    </citation>
    <scope>NUCLEOTIDE SEQUENCE</scope>
    <source>
        <tissue evidence="14">Ovary</tissue>
    </source>
</reference>
<dbReference type="InterPro" id="IPR024970">
    <property type="entry name" value="Maelstrom"/>
</dbReference>
<dbReference type="Pfam" id="PF00505">
    <property type="entry name" value="HMG_box"/>
    <property type="match status" value="1"/>
</dbReference>
<dbReference type="AlphaFoldDB" id="S4PDX9"/>
<dbReference type="InterPro" id="IPR039259">
    <property type="entry name" value="Protein_maelstrom"/>
</dbReference>
<dbReference type="Gene3D" id="1.10.30.10">
    <property type="entry name" value="High mobility group box domain"/>
    <property type="match status" value="1"/>
</dbReference>
<feature type="coiled-coil region" evidence="12">
    <location>
        <begin position="78"/>
        <end position="105"/>
    </location>
</feature>
<evidence type="ECO:0000256" key="8">
    <source>
        <dbReference type="ARBA" id="ARBA00023158"/>
    </source>
</evidence>
<dbReference type="GeneID" id="120631668"/>
<dbReference type="GO" id="GO:0005634">
    <property type="term" value="C:nucleus"/>
    <property type="evidence" value="ECO:0007669"/>
    <property type="project" value="UniProtKB-SubCell"/>
</dbReference>
<evidence type="ECO:0000256" key="2">
    <source>
        <dbReference type="ARBA" id="ARBA00004496"/>
    </source>
</evidence>
<comment type="subcellular location">
    <subcellularLocation>
        <location evidence="2">Cytoplasm</location>
    </subcellularLocation>
    <subcellularLocation>
        <location evidence="1">Nucleus</location>
    </subcellularLocation>
</comment>
<evidence type="ECO:0000256" key="1">
    <source>
        <dbReference type="ARBA" id="ARBA00004123"/>
    </source>
</evidence>
<dbReference type="GO" id="GO:0034587">
    <property type="term" value="P:piRNA processing"/>
    <property type="evidence" value="ECO:0007669"/>
    <property type="project" value="TreeGrafter"/>
</dbReference>
<proteinExistence type="inferred from homology"/>
<dbReference type="CTD" id="84944"/>
<dbReference type="CDD" id="cd21992">
    <property type="entry name" value="HMG-box_MAEL"/>
    <property type="match status" value="1"/>
</dbReference>
<keyword evidence="7 11" id="KW-0238">DNA-binding</keyword>
<evidence type="ECO:0000256" key="5">
    <source>
        <dbReference type="ARBA" id="ARBA00022490"/>
    </source>
</evidence>
<evidence type="ECO:0000256" key="3">
    <source>
        <dbReference type="ARBA" id="ARBA00007057"/>
    </source>
</evidence>
<evidence type="ECO:0000256" key="4">
    <source>
        <dbReference type="ARBA" id="ARBA00022473"/>
    </source>
</evidence>
<dbReference type="GO" id="GO:0043565">
    <property type="term" value="F:sequence-specific DNA binding"/>
    <property type="evidence" value="ECO:0007669"/>
    <property type="project" value="TreeGrafter"/>
</dbReference>
<evidence type="ECO:0000256" key="10">
    <source>
        <dbReference type="ARBA" id="ARBA00023254"/>
    </source>
</evidence>
<dbReference type="EMBL" id="GAIX01004767">
    <property type="protein sequence ID" value="JAA87793.1"/>
    <property type="molecule type" value="Transcribed_RNA"/>
</dbReference>
<protein>
    <submittedName>
        <fullName evidence="14">Maelstrom</fullName>
    </submittedName>
</protein>
<dbReference type="GO" id="GO:0007283">
    <property type="term" value="P:spermatogenesis"/>
    <property type="evidence" value="ECO:0007669"/>
    <property type="project" value="TreeGrafter"/>
</dbReference>
<reference evidence="14" key="2">
    <citation type="submission" date="2013-05" db="EMBL/GenBank/DDBJ databases">
        <authorList>
            <person name="Carter J.-M."/>
            <person name="Baker S.C."/>
            <person name="Pink R."/>
            <person name="Carter D.R.F."/>
            <person name="Collins A."/>
            <person name="Tomlin J."/>
            <person name="Gibbs M."/>
            <person name="Breuker C.J."/>
        </authorList>
    </citation>
    <scope>NUCLEOTIDE SEQUENCE</scope>
    <source>
        <tissue evidence="14">Ovary</tissue>
    </source>
</reference>
<name>S4PDX9_9NEOP</name>